<name>A0A0D3J5A8_EMIH1</name>
<evidence type="ECO:0000313" key="3">
    <source>
        <dbReference type="Proteomes" id="UP000013827"/>
    </source>
</evidence>
<dbReference type="GO" id="GO:0005634">
    <property type="term" value="C:nucleus"/>
    <property type="evidence" value="ECO:0007669"/>
    <property type="project" value="TreeGrafter"/>
</dbReference>
<organism evidence="2 3">
    <name type="scientific">Emiliania huxleyi (strain CCMP1516)</name>
    <dbReference type="NCBI Taxonomy" id="280463"/>
    <lineage>
        <taxon>Eukaryota</taxon>
        <taxon>Haptista</taxon>
        <taxon>Haptophyta</taxon>
        <taxon>Prymnesiophyceae</taxon>
        <taxon>Isochrysidales</taxon>
        <taxon>Noelaerhabdaceae</taxon>
        <taxon>Emiliania</taxon>
    </lineage>
</organism>
<reference evidence="3" key="1">
    <citation type="journal article" date="2013" name="Nature">
        <title>Pan genome of the phytoplankton Emiliania underpins its global distribution.</title>
        <authorList>
            <person name="Read B.A."/>
            <person name="Kegel J."/>
            <person name="Klute M.J."/>
            <person name="Kuo A."/>
            <person name="Lefebvre S.C."/>
            <person name="Maumus F."/>
            <person name="Mayer C."/>
            <person name="Miller J."/>
            <person name="Monier A."/>
            <person name="Salamov A."/>
            <person name="Young J."/>
            <person name="Aguilar M."/>
            <person name="Claverie J.M."/>
            <person name="Frickenhaus S."/>
            <person name="Gonzalez K."/>
            <person name="Herman E.K."/>
            <person name="Lin Y.C."/>
            <person name="Napier J."/>
            <person name="Ogata H."/>
            <person name="Sarno A.F."/>
            <person name="Shmutz J."/>
            <person name="Schroeder D."/>
            <person name="de Vargas C."/>
            <person name="Verret F."/>
            <person name="von Dassow P."/>
            <person name="Valentin K."/>
            <person name="Van de Peer Y."/>
            <person name="Wheeler G."/>
            <person name="Dacks J.B."/>
            <person name="Delwiche C.F."/>
            <person name="Dyhrman S.T."/>
            <person name="Glockner G."/>
            <person name="John U."/>
            <person name="Richards T."/>
            <person name="Worden A.Z."/>
            <person name="Zhang X."/>
            <person name="Grigoriev I.V."/>
            <person name="Allen A.E."/>
            <person name="Bidle K."/>
            <person name="Borodovsky M."/>
            <person name="Bowler C."/>
            <person name="Brownlee C."/>
            <person name="Cock J.M."/>
            <person name="Elias M."/>
            <person name="Gladyshev V.N."/>
            <person name="Groth M."/>
            <person name="Guda C."/>
            <person name="Hadaegh A."/>
            <person name="Iglesias-Rodriguez M.D."/>
            <person name="Jenkins J."/>
            <person name="Jones B.M."/>
            <person name="Lawson T."/>
            <person name="Leese F."/>
            <person name="Lindquist E."/>
            <person name="Lobanov A."/>
            <person name="Lomsadze A."/>
            <person name="Malik S.B."/>
            <person name="Marsh M.E."/>
            <person name="Mackinder L."/>
            <person name="Mock T."/>
            <person name="Mueller-Roeber B."/>
            <person name="Pagarete A."/>
            <person name="Parker M."/>
            <person name="Probert I."/>
            <person name="Quesneville H."/>
            <person name="Raines C."/>
            <person name="Rensing S.A."/>
            <person name="Riano-Pachon D.M."/>
            <person name="Richier S."/>
            <person name="Rokitta S."/>
            <person name="Shiraiwa Y."/>
            <person name="Soanes D.M."/>
            <person name="van der Giezen M."/>
            <person name="Wahlund T.M."/>
            <person name="Williams B."/>
            <person name="Wilson W."/>
            <person name="Wolfe G."/>
            <person name="Wurch L.L."/>
        </authorList>
    </citation>
    <scope>NUCLEOTIDE SEQUENCE</scope>
</reference>
<reference evidence="2" key="2">
    <citation type="submission" date="2024-10" db="UniProtKB">
        <authorList>
            <consortium name="EnsemblProtists"/>
        </authorList>
    </citation>
    <scope>IDENTIFICATION</scope>
</reference>
<feature type="compositionally biased region" description="Acidic residues" evidence="1">
    <location>
        <begin position="620"/>
        <end position="642"/>
    </location>
</feature>
<dbReference type="PANTHER" id="PTHR23389">
    <property type="entry name" value="CHROMOSOME TRANSMISSION FIDELITY FACTOR 18"/>
    <property type="match status" value="1"/>
</dbReference>
<feature type="region of interest" description="Disordered" evidence="1">
    <location>
        <begin position="150"/>
        <end position="201"/>
    </location>
</feature>
<dbReference type="RefSeq" id="XP_005771122.1">
    <property type="nucleotide sequence ID" value="XM_005771065.1"/>
</dbReference>
<evidence type="ECO:0000256" key="1">
    <source>
        <dbReference type="SAM" id="MobiDB-lite"/>
    </source>
</evidence>
<dbReference type="KEGG" id="ehx:EMIHUDRAFT_118296"/>
<dbReference type="EnsemblProtists" id="EOD18693">
    <property type="protein sequence ID" value="EOD18693"/>
    <property type="gene ID" value="EMIHUDRAFT_118296"/>
</dbReference>
<feature type="compositionally biased region" description="Acidic residues" evidence="1">
    <location>
        <begin position="1"/>
        <end position="10"/>
    </location>
</feature>
<protein>
    <recommendedName>
        <fullName evidence="4">ATPase AAA-type core domain-containing protein</fullName>
    </recommendedName>
</protein>
<feature type="compositionally biased region" description="Low complexity" evidence="1">
    <location>
        <begin position="520"/>
        <end position="529"/>
    </location>
</feature>
<dbReference type="STRING" id="2903.R1C7R3"/>
<feature type="compositionally biased region" description="Low complexity" evidence="1">
    <location>
        <begin position="14"/>
        <end position="30"/>
    </location>
</feature>
<feature type="region of interest" description="Disordered" evidence="1">
    <location>
        <begin position="1"/>
        <end position="136"/>
    </location>
</feature>
<dbReference type="AlphaFoldDB" id="A0A0D3J5A8"/>
<accession>A0A0D3J5A8</accession>
<feature type="compositionally biased region" description="Polar residues" evidence="1">
    <location>
        <begin position="151"/>
        <end position="167"/>
    </location>
</feature>
<dbReference type="GeneID" id="17264240"/>
<dbReference type="Proteomes" id="UP000013827">
    <property type="component" value="Unassembled WGS sequence"/>
</dbReference>
<feature type="compositionally biased region" description="Low complexity" evidence="1">
    <location>
        <begin position="190"/>
        <end position="201"/>
    </location>
</feature>
<dbReference type="InterPro" id="IPR027417">
    <property type="entry name" value="P-loop_NTPase"/>
</dbReference>
<sequence length="731" mass="72838">MDSDIEDDEDFAPRRAATLPAEAPPAAAETVQSAGAADPSGSNAFQILMAPPQRGRAAASLDSVEGESVPPAEASGSAPQPADAKRSRRKRASPESQAAGGAGAAVGAGDAPDGGGEEAESSSGAADATVIEVNPSSVRSGRLVLSKFAEATQSRELSTWSGATSATGDAAPLLGGSGGGDRKPKPKSQKGGAAAQPPAKGGAAAKGGIGAFFAKKGPAAAPAAPAAAAAEPLLGRQKKKKKADAEGKRGEAAAQARCGEGVVTLVLFEEVDVVFEDDAGFYAALRRLARESKCPMVATCNELSAELEALLGSSPRLRWERPSSAQLLPLAAALCLRGAPPAAPAAEVPPSSSRSLLELVDHFGGDVRRTVTTLQCWADDAGAPRVERVLGLESACCGAPLADAVLRATALRVAAQREGGGGDAEGDAAGSLAASLLQLQVGALVGCVELLGRSPLLEHPLRLLDAALGGVLLAAEGAAPVAVAVAEGAATVAVAPLVNELCFGEVRPAGLQVRPAGLQPGASEPEAGGAEAGREEAGPEEEDEEAAMTRRVVEGSVIDGDAPPEVMEVDSSEVSSSPGVATASSPSARAVEADGGVAAASPSDGERPATPGASGLPEPPSEEPPSEEPAADVPSVDEEAAGEEAPREAFWVSEPPEGAAEPLLRCTLDATADMYDMLSLASPRSPAAAAVAESGETSWWGGADAAPAATQLDADLRATLQLLTVSAAFAT</sequence>
<feature type="region of interest" description="Disordered" evidence="1">
    <location>
        <begin position="514"/>
        <end position="658"/>
    </location>
</feature>
<dbReference type="SUPFAM" id="SSF52540">
    <property type="entry name" value="P-loop containing nucleoside triphosphate hydrolases"/>
    <property type="match status" value="1"/>
</dbReference>
<dbReference type="PaxDb" id="2903-EOD18693"/>
<evidence type="ECO:0000313" key="2">
    <source>
        <dbReference type="EnsemblProtists" id="EOD18693"/>
    </source>
</evidence>
<dbReference type="PANTHER" id="PTHR23389:SF21">
    <property type="entry name" value="ATPASE FAMILY AAA DOMAIN-CONTAINING PROTEIN 5"/>
    <property type="match status" value="1"/>
</dbReference>
<dbReference type="HOGENOM" id="CLU_379303_0_0_1"/>
<dbReference type="GO" id="GO:0003677">
    <property type="term" value="F:DNA binding"/>
    <property type="evidence" value="ECO:0007669"/>
    <property type="project" value="TreeGrafter"/>
</dbReference>
<dbReference type="Gene3D" id="3.40.50.300">
    <property type="entry name" value="P-loop containing nucleotide triphosphate hydrolases"/>
    <property type="match status" value="1"/>
</dbReference>
<keyword evidence="3" id="KW-1185">Reference proteome</keyword>
<feature type="region of interest" description="Disordered" evidence="1">
    <location>
        <begin position="228"/>
        <end position="250"/>
    </location>
</feature>
<dbReference type="eggNOG" id="KOG1968">
    <property type="taxonomic scope" value="Eukaryota"/>
</dbReference>
<proteinExistence type="predicted"/>
<evidence type="ECO:0008006" key="4">
    <source>
        <dbReference type="Google" id="ProtNLM"/>
    </source>
</evidence>